<keyword evidence="1" id="KW-0812">Transmembrane</keyword>
<dbReference type="Proteomes" id="UP000015344">
    <property type="component" value="Unassembled WGS sequence"/>
</dbReference>
<comment type="caution">
    <text evidence="2">The sequence shown here is derived from an EMBL/GenBank/DDBJ whole genome shotgun (WGS) entry which is preliminary data.</text>
</comment>
<organism evidence="2 3">
    <name type="scientific">Paenibacillus alvei TS-15</name>
    <dbReference type="NCBI Taxonomy" id="1117108"/>
    <lineage>
        <taxon>Bacteria</taxon>
        <taxon>Bacillati</taxon>
        <taxon>Bacillota</taxon>
        <taxon>Bacilli</taxon>
        <taxon>Bacillales</taxon>
        <taxon>Paenibacillaceae</taxon>
        <taxon>Paenibacillus</taxon>
    </lineage>
</organism>
<feature type="transmembrane region" description="Helical" evidence="1">
    <location>
        <begin position="41"/>
        <end position="61"/>
    </location>
</feature>
<keyword evidence="1" id="KW-0472">Membrane</keyword>
<sequence length="91" mass="10170">MQMSVHIETETICNGGKMKNIFKNYLQVVSQRKRSTNIANIVANLVCITLILSVGITKGYLNNVLVLLFVIFGCAVIFIKISFALYCLIKN</sequence>
<proteinExistence type="predicted"/>
<dbReference type="EMBL" id="ATMT01000056">
    <property type="protein sequence ID" value="EPY06169.1"/>
    <property type="molecule type" value="Genomic_DNA"/>
</dbReference>
<keyword evidence="1" id="KW-1133">Transmembrane helix</keyword>
<gene>
    <name evidence="2" type="ORF">PAALTS15_15656</name>
</gene>
<reference evidence="2 3" key="1">
    <citation type="submission" date="2013-05" db="EMBL/GenBank/DDBJ databases">
        <authorList>
            <person name="Strain E.A."/>
            <person name="Brown E."/>
            <person name="Allard M.W."/>
            <person name="Luo Y.L."/>
        </authorList>
    </citation>
    <scope>NUCLEOTIDE SEQUENCE [LARGE SCALE GENOMIC DNA]</scope>
    <source>
        <strain evidence="2 3">TS-15</strain>
    </source>
</reference>
<accession>S9SNA6</accession>
<dbReference type="AlphaFoldDB" id="S9SNA6"/>
<evidence type="ECO:0000256" key="1">
    <source>
        <dbReference type="SAM" id="Phobius"/>
    </source>
</evidence>
<evidence type="ECO:0000313" key="2">
    <source>
        <dbReference type="EMBL" id="EPY06169.1"/>
    </source>
</evidence>
<feature type="transmembrane region" description="Helical" evidence="1">
    <location>
        <begin position="67"/>
        <end position="89"/>
    </location>
</feature>
<protein>
    <submittedName>
        <fullName evidence="2">Uncharacterized protein</fullName>
    </submittedName>
</protein>
<name>S9SNA6_PAEAL</name>
<evidence type="ECO:0000313" key="3">
    <source>
        <dbReference type="Proteomes" id="UP000015344"/>
    </source>
</evidence>